<dbReference type="InterPro" id="IPR017927">
    <property type="entry name" value="FAD-bd_FR_type"/>
</dbReference>
<dbReference type="AlphaFoldDB" id="A0A0G2Z5M4"/>
<evidence type="ECO:0000256" key="1">
    <source>
        <dbReference type="PIRSR" id="PIRSR006816-2"/>
    </source>
</evidence>
<comment type="cofactor">
    <cofactor evidence="1">
        <name>[2Fe-2S] cluster</name>
        <dbReference type="ChEBI" id="CHEBI:190135"/>
    </cofactor>
    <text evidence="1">Binds 1 [2Fe-2S] cluster per subunit.</text>
</comment>
<dbReference type="InterPro" id="IPR050353">
    <property type="entry name" value="PyrK_electron_transfer"/>
</dbReference>
<dbReference type="STRING" id="1330330.IX53_02435"/>
<organism evidence="3 4">
    <name type="scientific">Kosmotoga pacifica</name>
    <dbReference type="NCBI Taxonomy" id="1330330"/>
    <lineage>
        <taxon>Bacteria</taxon>
        <taxon>Thermotogati</taxon>
        <taxon>Thermotogota</taxon>
        <taxon>Thermotogae</taxon>
        <taxon>Kosmotogales</taxon>
        <taxon>Kosmotogaceae</taxon>
        <taxon>Kosmotoga</taxon>
    </lineage>
</organism>
<dbReference type="Proteomes" id="UP000035159">
    <property type="component" value="Chromosome"/>
</dbReference>
<dbReference type="InterPro" id="IPR012165">
    <property type="entry name" value="Cyt_c3_hydrogenase_gsu"/>
</dbReference>
<dbReference type="PATRIC" id="fig|1330330.3.peg.496"/>
<dbReference type="EMBL" id="CP011232">
    <property type="protein sequence ID" value="AKI96867.1"/>
    <property type="molecule type" value="Genomic_DNA"/>
</dbReference>
<dbReference type="SUPFAM" id="SSF63380">
    <property type="entry name" value="Riboflavin synthase domain-like"/>
    <property type="match status" value="1"/>
</dbReference>
<dbReference type="InterPro" id="IPR039261">
    <property type="entry name" value="FNR_nucleotide-bd"/>
</dbReference>
<dbReference type="PANTHER" id="PTHR43513">
    <property type="entry name" value="DIHYDROOROTATE DEHYDROGENASE B (NAD(+)), ELECTRON TRANSFER SUBUNIT"/>
    <property type="match status" value="1"/>
</dbReference>
<dbReference type="CDD" id="cd06219">
    <property type="entry name" value="DHOD_e_trans_like1"/>
    <property type="match status" value="1"/>
</dbReference>
<dbReference type="GO" id="GO:0050660">
    <property type="term" value="F:flavin adenine dinucleotide binding"/>
    <property type="evidence" value="ECO:0007669"/>
    <property type="project" value="InterPro"/>
</dbReference>
<dbReference type="NCBIfam" id="NF004862">
    <property type="entry name" value="PRK06222.1"/>
    <property type="match status" value="1"/>
</dbReference>
<feature type="domain" description="FAD-binding FR-type" evidence="2">
    <location>
        <begin position="1"/>
        <end position="94"/>
    </location>
</feature>
<dbReference type="GO" id="GO:0006221">
    <property type="term" value="P:pyrimidine nucleotide biosynthetic process"/>
    <property type="evidence" value="ECO:0007669"/>
    <property type="project" value="InterPro"/>
</dbReference>
<keyword evidence="1" id="KW-0479">Metal-binding</keyword>
<dbReference type="Pfam" id="PF00175">
    <property type="entry name" value="NAD_binding_1"/>
    <property type="match status" value="1"/>
</dbReference>
<keyword evidence="1" id="KW-0001">2Fe-2S</keyword>
<protein>
    <submittedName>
        <fullName evidence="3">Dihydroorotate dehydrogenase</fullName>
    </submittedName>
</protein>
<proteinExistence type="predicted"/>
<dbReference type="PROSITE" id="PS51384">
    <property type="entry name" value="FAD_FR"/>
    <property type="match status" value="1"/>
</dbReference>
<dbReference type="PIRSF" id="PIRSF006816">
    <property type="entry name" value="Cyc3_hyd_g"/>
    <property type="match status" value="1"/>
</dbReference>
<dbReference type="InterPro" id="IPR019480">
    <property type="entry name" value="Dihydroorotate_DH_Fe-S-bd"/>
</dbReference>
<dbReference type="GO" id="GO:0016491">
    <property type="term" value="F:oxidoreductase activity"/>
    <property type="evidence" value="ECO:0007669"/>
    <property type="project" value="InterPro"/>
</dbReference>
<sequence length="280" mass="31044">MAYKILKKKRLAPGLYDFLIEHTTIPLYARPGQFLIIRIDERGERIPITIAGVQENSVRIIVKCVGKSTYKLAMMKEGEHVLDVVGPLGNPSEIDCYGRVCVIGGGVGIAPLLPITKALKGASNHITAILGAATAEFLILEEEFRELSDELIITTDDGTIGKKGLVTHRLEELLNAGERFDRIWAIGPTVMMKFVSAIATRQEIPCWVSLNPIMVDGTGMCGACRVEIDGNMKFACVDGPEFDGRFVNWNELIKRQHQYKEQEKAALELFKKEAGDLSWL</sequence>
<keyword evidence="1" id="KW-0408">Iron</keyword>
<dbReference type="SUPFAM" id="SSF52343">
    <property type="entry name" value="Ferredoxin reductase-like, C-terminal NADP-linked domain"/>
    <property type="match status" value="1"/>
</dbReference>
<keyword evidence="4" id="KW-1185">Reference proteome</keyword>
<dbReference type="Gene3D" id="3.40.50.80">
    <property type="entry name" value="Nucleotide-binding domain of ferredoxin-NADP reductase (FNR) module"/>
    <property type="match status" value="1"/>
</dbReference>
<keyword evidence="1" id="KW-0411">Iron-sulfur</keyword>
<dbReference type="InterPro" id="IPR001433">
    <property type="entry name" value="OxRdtase_FAD/NAD-bd"/>
</dbReference>
<dbReference type="RefSeq" id="WP_047754002.1">
    <property type="nucleotide sequence ID" value="NZ_CAJUHA010000004.1"/>
</dbReference>
<feature type="binding site" evidence="1">
    <location>
        <position position="224"/>
    </location>
    <ligand>
        <name>[2Fe-2S] cluster</name>
        <dbReference type="ChEBI" id="CHEBI:190135"/>
    </ligand>
</feature>
<feature type="binding site" evidence="1">
    <location>
        <position position="236"/>
    </location>
    <ligand>
        <name>[2Fe-2S] cluster</name>
        <dbReference type="ChEBI" id="CHEBI:190135"/>
    </ligand>
</feature>
<dbReference type="PANTHER" id="PTHR43513:SF3">
    <property type="entry name" value="DIHYDROOROTATE DEHYDROGENASE B (NAD(+)), ELECTRON TRANSFER SUBUNIT-RELATED"/>
    <property type="match status" value="1"/>
</dbReference>
<name>A0A0G2Z5M4_9BACT</name>
<dbReference type="InterPro" id="IPR017938">
    <property type="entry name" value="Riboflavin_synthase-like_b-brl"/>
</dbReference>
<dbReference type="GO" id="GO:0046872">
    <property type="term" value="F:metal ion binding"/>
    <property type="evidence" value="ECO:0007669"/>
    <property type="project" value="UniProtKB-KW"/>
</dbReference>
<feature type="binding site" evidence="1">
    <location>
        <position position="221"/>
    </location>
    <ligand>
        <name>[2Fe-2S] cluster</name>
        <dbReference type="ChEBI" id="CHEBI:190135"/>
    </ligand>
</feature>
<dbReference type="OrthoDB" id="9778346at2"/>
<dbReference type="GO" id="GO:0051537">
    <property type="term" value="F:2 iron, 2 sulfur cluster binding"/>
    <property type="evidence" value="ECO:0007669"/>
    <property type="project" value="UniProtKB-KW"/>
</dbReference>
<evidence type="ECO:0000313" key="4">
    <source>
        <dbReference type="Proteomes" id="UP000035159"/>
    </source>
</evidence>
<dbReference type="Pfam" id="PF10418">
    <property type="entry name" value="DHODB_Fe-S_bind"/>
    <property type="match status" value="1"/>
</dbReference>
<dbReference type="KEGG" id="kpf:IX53_02435"/>
<accession>A0A0G2Z5M4</accession>
<reference evidence="3 4" key="1">
    <citation type="submission" date="2015-04" db="EMBL/GenBank/DDBJ databases">
        <title>Complete Genome Sequence of Kosmotoga pacifica SLHLJ1.</title>
        <authorList>
            <person name="Jiang L.J."/>
            <person name="Shao Z.Z."/>
            <person name="Jebbar M."/>
        </authorList>
    </citation>
    <scope>NUCLEOTIDE SEQUENCE [LARGE SCALE GENOMIC DNA]</scope>
    <source>
        <strain evidence="3 4">SLHLJ1</strain>
    </source>
</reference>
<evidence type="ECO:0000313" key="3">
    <source>
        <dbReference type="EMBL" id="AKI96867.1"/>
    </source>
</evidence>
<gene>
    <name evidence="3" type="ORF">IX53_02435</name>
</gene>
<evidence type="ECO:0000259" key="2">
    <source>
        <dbReference type="PROSITE" id="PS51384"/>
    </source>
</evidence>
<dbReference type="Gene3D" id="2.40.30.10">
    <property type="entry name" value="Translation factors"/>
    <property type="match status" value="1"/>
</dbReference>